<dbReference type="SUPFAM" id="SSF88713">
    <property type="entry name" value="Glycoside hydrolase/deacetylase"/>
    <property type="match status" value="1"/>
</dbReference>
<dbReference type="PANTHER" id="PTHR10587">
    <property type="entry name" value="GLYCOSYL TRANSFERASE-RELATED"/>
    <property type="match status" value="1"/>
</dbReference>
<dbReference type="AlphaFoldDB" id="R4K639"/>
<dbReference type="CDD" id="cd10944">
    <property type="entry name" value="CE4_SmPgdA_like"/>
    <property type="match status" value="1"/>
</dbReference>
<dbReference type="GO" id="GO:0045493">
    <property type="term" value="P:xylan catabolic process"/>
    <property type="evidence" value="ECO:0007669"/>
    <property type="project" value="UniProtKB-KW"/>
</dbReference>
<evidence type="ECO:0000259" key="1">
    <source>
        <dbReference type="PROSITE" id="PS51677"/>
    </source>
</evidence>
<gene>
    <name evidence="2" type="ORF">Clopa_3184</name>
</gene>
<dbReference type="EMBL" id="CP003261">
    <property type="protein sequence ID" value="AGK97998.1"/>
    <property type="molecule type" value="Genomic_DNA"/>
</dbReference>
<accession>R4K639</accession>
<dbReference type="Gene3D" id="3.20.20.370">
    <property type="entry name" value="Glycoside hydrolase/deacetylase"/>
    <property type="match status" value="1"/>
</dbReference>
<dbReference type="OrthoDB" id="258610at2"/>
<protein>
    <submittedName>
        <fullName evidence="2">Putative xylanase/chitin deacetylase</fullName>
    </submittedName>
</protein>
<evidence type="ECO:0000313" key="3">
    <source>
        <dbReference type="Proteomes" id="UP000013523"/>
    </source>
</evidence>
<keyword evidence="2" id="KW-0326">Glycosidase</keyword>
<keyword evidence="2" id="KW-0858">Xylan degradation</keyword>
<dbReference type="Pfam" id="PF01522">
    <property type="entry name" value="Polysacc_deac_1"/>
    <property type="match status" value="1"/>
</dbReference>
<reference evidence="2 3" key="1">
    <citation type="submission" date="2012-01" db="EMBL/GenBank/DDBJ databases">
        <title>Complete sequence of chromosome of Clostridium pasteurianum BC1.</title>
        <authorList>
            <consortium name="US DOE Joint Genome Institute"/>
            <person name="Lucas S."/>
            <person name="Han J."/>
            <person name="Lapidus A."/>
            <person name="Cheng J.-F."/>
            <person name="Goodwin L."/>
            <person name="Pitluck S."/>
            <person name="Peters L."/>
            <person name="Mikhailova N."/>
            <person name="Teshima H."/>
            <person name="Detter J.C."/>
            <person name="Han C."/>
            <person name="Tapia R."/>
            <person name="Land M."/>
            <person name="Hauser L."/>
            <person name="Kyrpides N."/>
            <person name="Ivanova N."/>
            <person name="Pagani I."/>
            <person name="Dunn J."/>
            <person name="Taghavi S."/>
            <person name="Francis A."/>
            <person name="van der Lelie D."/>
            <person name="Woyke T."/>
        </authorList>
    </citation>
    <scope>NUCLEOTIDE SEQUENCE [LARGE SCALE GENOMIC DNA]</scope>
    <source>
        <strain evidence="2 3">BC1</strain>
    </source>
</reference>
<dbReference type="PATRIC" id="fig|86416.3.peg.3173"/>
<dbReference type="PROSITE" id="PS51677">
    <property type="entry name" value="NODB"/>
    <property type="match status" value="1"/>
</dbReference>
<dbReference type="KEGG" id="cpas:Clopa_3184"/>
<feature type="domain" description="NodB homology" evidence="1">
    <location>
        <begin position="45"/>
        <end position="231"/>
    </location>
</feature>
<organism evidence="2 3">
    <name type="scientific">Clostridium pasteurianum BC1</name>
    <dbReference type="NCBI Taxonomy" id="86416"/>
    <lineage>
        <taxon>Bacteria</taxon>
        <taxon>Bacillati</taxon>
        <taxon>Bacillota</taxon>
        <taxon>Clostridia</taxon>
        <taxon>Eubacteriales</taxon>
        <taxon>Clostridiaceae</taxon>
        <taxon>Clostridium</taxon>
    </lineage>
</organism>
<dbReference type="HOGENOM" id="CLU_021264_6_3_9"/>
<name>R4K639_CLOPA</name>
<sequence length="246" mass="28352">MYNIKKYKINLLFFLAALILVQYIYIDNAQAKLNNSLKETVAEKKVVYLTFDDGPTIITNHLLDTLKQCNAKATFFVVGKEICGREDLLKRICNEGHSIGLHTFSHNFKEIYKSDDTFLQEMLDTQKKVKEITGSSTNSIRFPGGSAKHLTSEMLEKLHKNNLKVYDWNASIEDGVNPHLSVDQLLNNAKKNSTEDDRIILLMHCNSNNINTIKALPQIIDYYRSNGYEIKPITNRTPEYHYNFRK</sequence>
<dbReference type="GO" id="GO:0016810">
    <property type="term" value="F:hydrolase activity, acting on carbon-nitrogen (but not peptide) bonds"/>
    <property type="evidence" value="ECO:0007669"/>
    <property type="project" value="InterPro"/>
</dbReference>
<keyword evidence="2" id="KW-0119">Carbohydrate metabolism</keyword>
<dbReference type="InterPro" id="IPR011330">
    <property type="entry name" value="Glyco_hydro/deAcase_b/a-brl"/>
</dbReference>
<dbReference type="InterPro" id="IPR050248">
    <property type="entry name" value="Polysacc_deacetylase_ArnD"/>
</dbReference>
<keyword evidence="2" id="KW-0378">Hydrolase</keyword>
<keyword evidence="2" id="KW-0624">Polysaccharide degradation</keyword>
<dbReference type="Proteomes" id="UP000013523">
    <property type="component" value="Chromosome"/>
</dbReference>
<dbReference type="STRING" id="86416.Clopa_3184"/>
<dbReference type="InterPro" id="IPR002509">
    <property type="entry name" value="NODB_dom"/>
</dbReference>
<dbReference type="eggNOG" id="COG0726">
    <property type="taxonomic scope" value="Bacteria"/>
</dbReference>
<dbReference type="PANTHER" id="PTHR10587:SF125">
    <property type="entry name" value="POLYSACCHARIDE DEACETYLASE YHEN-RELATED"/>
    <property type="match status" value="1"/>
</dbReference>
<keyword evidence="3" id="KW-1185">Reference proteome</keyword>
<dbReference type="RefSeq" id="WP_015616286.1">
    <property type="nucleotide sequence ID" value="NC_021182.1"/>
</dbReference>
<evidence type="ECO:0000313" key="2">
    <source>
        <dbReference type="EMBL" id="AGK97998.1"/>
    </source>
</evidence>
<dbReference type="GO" id="GO:0016798">
    <property type="term" value="F:hydrolase activity, acting on glycosyl bonds"/>
    <property type="evidence" value="ECO:0007669"/>
    <property type="project" value="UniProtKB-KW"/>
</dbReference>
<proteinExistence type="predicted"/>